<accession>A0A834KKX7</accession>
<dbReference type="Proteomes" id="UP000614350">
    <property type="component" value="Unassembled WGS sequence"/>
</dbReference>
<evidence type="ECO:0000256" key="1">
    <source>
        <dbReference type="SAM" id="MobiDB-lite"/>
    </source>
</evidence>
<comment type="caution">
    <text evidence="2">The sequence shown here is derived from an EMBL/GenBank/DDBJ whole genome shotgun (WGS) entry which is preliminary data.</text>
</comment>
<dbReference type="EMBL" id="JACSEA010000002">
    <property type="protein sequence ID" value="KAF7408563.1"/>
    <property type="molecule type" value="Genomic_DNA"/>
</dbReference>
<sequence length="112" mass="13270">MSAFSKANGKEEEKEDEEEDEEDEEEEDVEKIFGRNTTGNFGVKVHRENYRRTSWIRRRTKQFREVKEKGDEGLRLALELDCLCTMLEEEKRNEVDRDWTNPIILPTIGSTE</sequence>
<gene>
    <name evidence="2" type="ORF">HZH66_003100</name>
</gene>
<proteinExistence type="predicted"/>
<feature type="region of interest" description="Disordered" evidence="1">
    <location>
        <begin position="1"/>
        <end position="35"/>
    </location>
</feature>
<dbReference type="AlphaFoldDB" id="A0A834KKX7"/>
<evidence type="ECO:0000313" key="2">
    <source>
        <dbReference type="EMBL" id="KAF7408563.1"/>
    </source>
</evidence>
<feature type="compositionally biased region" description="Acidic residues" evidence="1">
    <location>
        <begin position="13"/>
        <end position="29"/>
    </location>
</feature>
<name>A0A834KKX7_VESVU</name>
<protein>
    <submittedName>
        <fullName evidence="2">Uncharacterized protein</fullName>
    </submittedName>
</protein>
<keyword evidence="3" id="KW-1185">Reference proteome</keyword>
<reference evidence="2" key="1">
    <citation type="journal article" date="2020" name="G3 (Bethesda)">
        <title>High-Quality Assemblies for Three Invasive Social Wasps from the &lt;i&gt;Vespula&lt;/i&gt; Genus.</title>
        <authorList>
            <person name="Harrop T.W.R."/>
            <person name="Guhlin J."/>
            <person name="McLaughlin G.M."/>
            <person name="Permina E."/>
            <person name="Stockwell P."/>
            <person name="Gilligan J."/>
            <person name="Le Lec M.F."/>
            <person name="Gruber M.A.M."/>
            <person name="Quinn O."/>
            <person name="Lovegrove M."/>
            <person name="Duncan E.J."/>
            <person name="Remnant E.J."/>
            <person name="Van Eeckhoven J."/>
            <person name="Graham B."/>
            <person name="Knapp R.A."/>
            <person name="Langford K.W."/>
            <person name="Kronenberg Z."/>
            <person name="Press M.O."/>
            <person name="Eacker S.M."/>
            <person name="Wilson-Rankin E.E."/>
            <person name="Purcell J."/>
            <person name="Lester P.J."/>
            <person name="Dearden P.K."/>
        </authorList>
    </citation>
    <scope>NUCLEOTIDE SEQUENCE</scope>
    <source>
        <strain evidence="2">Marl-1</strain>
    </source>
</reference>
<evidence type="ECO:0000313" key="3">
    <source>
        <dbReference type="Proteomes" id="UP000614350"/>
    </source>
</evidence>
<organism evidence="2 3">
    <name type="scientific">Vespula vulgaris</name>
    <name type="common">Yellow jacket</name>
    <name type="synonym">Wasp</name>
    <dbReference type="NCBI Taxonomy" id="7454"/>
    <lineage>
        <taxon>Eukaryota</taxon>
        <taxon>Metazoa</taxon>
        <taxon>Ecdysozoa</taxon>
        <taxon>Arthropoda</taxon>
        <taxon>Hexapoda</taxon>
        <taxon>Insecta</taxon>
        <taxon>Pterygota</taxon>
        <taxon>Neoptera</taxon>
        <taxon>Endopterygota</taxon>
        <taxon>Hymenoptera</taxon>
        <taxon>Apocrita</taxon>
        <taxon>Aculeata</taxon>
        <taxon>Vespoidea</taxon>
        <taxon>Vespidae</taxon>
        <taxon>Vespinae</taxon>
        <taxon>Vespula</taxon>
    </lineage>
</organism>